<proteinExistence type="predicted"/>
<sequence length="231" mass="24220">MFTGIIQAIGELRSMQTHHGGDVEMAIAAPGLDLGGVALGDSIAVSGCCLTVTRIEGDVFAADVSVETLEVTTLGQWRIGQPVNLEKALCAGQPLGGHYVTGHVDGIATVVATEAQARSLRAWFEVPAALARYIARKGSVCIDGISLTVNEVDGARFCVNLIPHTLQVTSLGRMLGRMSNQTPGQAPEQASDQMLSRASGRLSGGTDDGIARVNLEVDIIARYVERLAAPL</sequence>
<feature type="domain" description="Lumazine-binding" evidence="12">
    <location>
        <begin position="1"/>
        <end position="98"/>
    </location>
</feature>
<dbReference type="EMBL" id="CP011971">
    <property type="protein sequence ID" value="AMN47519.1"/>
    <property type="molecule type" value="Genomic_DNA"/>
</dbReference>
<feature type="region of interest" description="Disordered" evidence="11">
    <location>
        <begin position="177"/>
        <end position="203"/>
    </location>
</feature>
<comment type="pathway">
    <text evidence="3">Cofactor biosynthesis; riboflavin biosynthesis; riboflavin from 2-hydroxy-3-oxobutyl phosphate and 5-amino-6-(D-ribitylamino)uracil: step 2/2.</text>
</comment>
<dbReference type="InterPro" id="IPR026017">
    <property type="entry name" value="Lumazine-bd_dom"/>
</dbReference>
<dbReference type="PROSITE" id="PS51177">
    <property type="entry name" value="LUMAZINE_BIND"/>
    <property type="match status" value="2"/>
</dbReference>
<evidence type="ECO:0000256" key="7">
    <source>
        <dbReference type="ARBA" id="ARBA00022679"/>
    </source>
</evidence>
<dbReference type="EC" id="2.5.1.9" evidence="4 9"/>
<reference evidence="13 14" key="1">
    <citation type="submission" date="2015-06" db="EMBL/GenBank/DDBJ databases">
        <title>A Comprehensive Approach to Explore the Metabolic and Phylogenetic Diversity of Bacterial Steroid Degradation in the Environment: Testosterone as an Example.</title>
        <authorList>
            <person name="Yang F.-C."/>
            <person name="Chen Y.-L."/>
            <person name="Yu C.-P."/>
            <person name="Tang S.-L."/>
            <person name="Wang P.-H."/>
            <person name="Ismail W."/>
            <person name="Wang C.-H."/>
            <person name="Yang C.-Y."/>
            <person name="Chiang Y.-R."/>
        </authorList>
    </citation>
    <scope>NUCLEOTIDE SEQUENCE [LARGE SCALE GENOMIC DNA]</scope>
    <source>
        <strain evidence="13 14">DSM 18526</strain>
    </source>
</reference>
<dbReference type="PANTHER" id="PTHR21098">
    <property type="entry name" value="RIBOFLAVIN SYNTHASE ALPHA CHAIN"/>
    <property type="match status" value="1"/>
</dbReference>
<evidence type="ECO:0000256" key="3">
    <source>
        <dbReference type="ARBA" id="ARBA00004887"/>
    </source>
</evidence>
<keyword evidence="8" id="KW-0677">Repeat</keyword>
<organism evidence="13 14">
    <name type="scientific">Steroidobacter denitrificans</name>
    <dbReference type="NCBI Taxonomy" id="465721"/>
    <lineage>
        <taxon>Bacteria</taxon>
        <taxon>Pseudomonadati</taxon>
        <taxon>Pseudomonadota</taxon>
        <taxon>Gammaproteobacteria</taxon>
        <taxon>Steroidobacterales</taxon>
        <taxon>Steroidobacteraceae</taxon>
        <taxon>Steroidobacter</taxon>
    </lineage>
</organism>
<dbReference type="Gene3D" id="2.40.30.20">
    <property type="match status" value="2"/>
</dbReference>
<feature type="compositionally biased region" description="Polar residues" evidence="11">
    <location>
        <begin position="178"/>
        <end position="196"/>
    </location>
</feature>
<dbReference type="OrthoDB" id="9788537at2"/>
<evidence type="ECO:0000256" key="8">
    <source>
        <dbReference type="ARBA" id="ARBA00022737"/>
    </source>
</evidence>
<dbReference type="KEGG" id="sdf:ACG33_10495"/>
<accession>A0A127FD42</accession>
<dbReference type="Pfam" id="PF00677">
    <property type="entry name" value="Lum_binding"/>
    <property type="match status" value="2"/>
</dbReference>
<feature type="repeat" description="Lumazine-binding" evidence="10">
    <location>
        <begin position="99"/>
        <end position="195"/>
    </location>
</feature>
<gene>
    <name evidence="13" type="ORF">ACG33_10495</name>
</gene>
<dbReference type="PANTHER" id="PTHR21098:SF0">
    <property type="entry name" value="RIBOFLAVIN SYNTHASE"/>
    <property type="match status" value="1"/>
</dbReference>
<evidence type="ECO:0000256" key="5">
    <source>
        <dbReference type="ARBA" id="ARBA00013950"/>
    </source>
</evidence>
<dbReference type="InterPro" id="IPR023366">
    <property type="entry name" value="ATP_synth_asu-like_sf"/>
</dbReference>
<evidence type="ECO:0000313" key="14">
    <source>
        <dbReference type="Proteomes" id="UP000070250"/>
    </source>
</evidence>
<keyword evidence="7" id="KW-0808">Transferase</keyword>
<dbReference type="InterPro" id="IPR017938">
    <property type="entry name" value="Riboflavin_synthase-like_b-brl"/>
</dbReference>
<feature type="domain" description="Lumazine-binding" evidence="12">
    <location>
        <begin position="99"/>
        <end position="195"/>
    </location>
</feature>
<dbReference type="Proteomes" id="UP000070250">
    <property type="component" value="Chromosome"/>
</dbReference>
<evidence type="ECO:0000256" key="2">
    <source>
        <dbReference type="ARBA" id="ARBA00002803"/>
    </source>
</evidence>
<dbReference type="GO" id="GO:0004746">
    <property type="term" value="F:riboflavin synthase activity"/>
    <property type="evidence" value="ECO:0007669"/>
    <property type="project" value="UniProtKB-UniRule"/>
</dbReference>
<keyword evidence="6" id="KW-0686">Riboflavin biosynthesis</keyword>
<dbReference type="GO" id="GO:0009231">
    <property type="term" value="P:riboflavin biosynthetic process"/>
    <property type="evidence" value="ECO:0007669"/>
    <property type="project" value="UniProtKB-KW"/>
</dbReference>
<comment type="function">
    <text evidence="2">Catalyzes the dismutation of two molecules of 6,7-dimethyl-8-ribityllumazine, resulting in the formation of riboflavin and 5-amino-6-(D-ribitylamino)uracil.</text>
</comment>
<evidence type="ECO:0000256" key="10">
    <source>
        <dbReference type="PROSITE-ProRule" id="PRU00524"/>
    </source>
</evidence>
<dbReference type="AlphaFoldDB" id="A0A127FD42"/>
<evidence type="ECO:0000256" key="1">
    <source>
        <dbReference type="ARBA" id="ARBA00000968"/>
    </source>
</evidence>
<dbReference type="FunFam" id="2.40.30.20:FF:000003">
    <property type="entry name" value="Riboflavin synthase, alpha subunit"/>
    <property type="match status" value="1"/>
</dbReference>
<name>A0A127FD42_STEDE</name>
<dbReference type="NCBIfam" id="NF006767">
    <property type="entry name" value="PRK09289.1"/>
    <property type="match status" value="1"/>
</dbReference>
<dbReference type="InterPro" id="IPR001783">
    <property type="entry name" value="Lumazine-bd"/>
</dbReference>
<evidence type="ECO:0000256" key="4">
    <source>
        <dbReference type="ARBA" id="ARBA00012827"/>
    </source>
</evidence>
<evidence type="ECO:0000256" key="11">
    <source>
        <dbReference type="SAM" id="MobiDB-lite"/>
    </source>
</evidence>
<dbReference type="PIRSF" id="PIRSF000498">
    <property type="entry name" value="Riboflavin_syn_A"/>
    <property type="match status" value="1"/>
</dbReference>
<dbReference type="STRING" id="465721.ACG33_10495"/>
<dbReference type="RefSeq" id="WP_066921014.1">
    <property type="nucleotide sequence ID" value="NZ_CP011971.1"/>
</dbReference>
<dbReference type="CDD" id="cd00402">
    <property type="entry name" value="Riboflavin_synthase_like"/>
    <property type="match status" value="1"/>
</dbReference>
<evidence type="ECO:0000259" key="12">
    <source>
        <dbReference type="PROSITE" id="PS51177"/>
    </source>
</evidence>
<comment type="catalytic activity">
    <reaction evidence="1">
        <text>2 6,7-dimethyl-8-(1-D-ribityl)lumazine + H(+) = 5-amino-6-(D-ribitylamino)uracil + riboflavin</text>
        <dbReference type="Rhea" id="RHEA:20772"/>
        <dbReference type="ChEBI" id="CHEBI:15378"/>
        <dbReference type="ChEBI" id="CHEBI:15934"/>
        <dbReference type="ChEBI" id="CHEBI:57986"/>
        <dbReference type="ChEBI" id="CHEBI:58201"/>
        <dbReference type="EC" id="2.5.1.9"/>
    </reaction>
</comment>
<evidence type="ECO:0000313" key="13">
    <source>
        <dbReference type="EMBL" id="AMN47519.1"/>
    </source>
</evidence>
<evidence type="ECO:0000256" key="9">
    <source>
        <dbReference type="NCBIfam" id="TIGR00187"/>
    </source>
</evidence>
<feature type="repeat" description="Lumazine-binding" evidence="10">
    <location>
        <begin position="1"/>
        <end position="98"/>
    </location>
</feature>
<dbReference type="NCBIfam" id="TIGR00187">
    <property type="entry name" value="ribE"/>
    <property type="match status" value="1"/>
</dbReference>
<dbReference type="SUPFAM" id="SSF63380">
    <property type="entry name" value="Riboflavin synthase domain-like"/>
    <property type="match status" value="2"/>
</dbReference>
<evidence type="ECO:0000256" key="6">
    <source>
        <dbReference type="ARBA" id="ARBA00022619"/>
    </source>
</evidence>
<dbReference type="PATRIC" id="fig|465721.4.peg.2228"/>
<protein>
    <recommendedName>
        <fullName evidence="5 9">Riboflavin synthase</fullName>
        <ecNumber evidence="4 9">2.5.1.9</ecNumber>
    </recommendedName>
</protein>
<keyword evidence="14" id="KW-1185">Reference proteome</keyword>
<dbReference type="NCBIfam" id="NF009566">
    <property type="entry name" value="PRK13020.1"/>
    <property type="match status" value="1"/>
</dbReference>